<dbReference type="Proteomes" id="UP001429984">
    <property type="component" value="Unassembled WGS sequence"/>
</dbReference>
<dbReference type="EMBL" id="JADLZT010000002">
    <property type="protein sequence ID" value="MBF6023106.1"/>
    <property type="molecule type" value="Genomic_DNA"/>
</dbReference>
<evidence type="ECO:0000256" key="1">
    <source>
        <dbReference type="SAM" id="SignalP"/>
    </source>
</evidence>
<keyword evidence="1" id="KW-0732">Signal</keyword>
<proteinExistence type="predicted"/>
<protein>
    <recommendedName>
        <fullName evidence="4">DUF4440 domain-containing protein</fullName>
    </recommendedName>
</protein>
<gene>
    <name evidence="2" type="ORF">IU514_03595</name>
</gene>
<feature type="chain" id="PRO_5045990791" description="DUF4440 domain-containing protein" evidence="1">
    <location>
        <begin position="27"/>
        <end position="143"/>
    </location>
</feature>
<keyword evidence="3" id="KW-1185">Reference proteome</keyword>
<organism evidence="2 3">
    <name type="scientific">Lysobacter niastensis</name>
    <dbReference type="NCBI Taxonomy" id="380629"/>
    <lineage>
        <taxon>Bacteria</taxon>
        <taxon>Pseudomonadati</taxon>
        <taxon>Pseudomonadota</taxon>
        <taxon>Gammaproteobacteria</taxon>
        <taxon>Lysobacterales</taxon>
        <taxon>Lysobacteraceae</taxon>
        <taxon>Lysobacter</taxon>
    </lineage>
</organism>
<evidence type="ECO:0000313" key="3">
    <source>
        <dbReference type="Proteomes" id="UP001429984"/>
    </source>
</evidence>
<sequence>MRLLTPALRRFVVLLCLLVLAGSAVAGRKSDALTRLQYDFSGAVRWGDFEGAWNLVDPKIRAERPVSDLDFERYRQVQISSYRDRGASVDLKGGQAARDIEIGVINRYTQAERTVRYREVWRWDAEAKTWWVTSGLPDLWAGQ</sequence>
<feature type="signal peptide" evidence="1">
    <location>
        <begin position="1"/>
        <end position="26"/>
    </location>
</feature>
<reference evidence="2 3" key="1">
    <citation type="submission" date="2020-11" db="EMBL/GenBank/DDBJ databases">
        <title>Draft Genome Sequence and Secondary Metabolite Biosynthetic Potential of the Lysobacter niastensis Type strain DSM 18481.</title>
        <authorList>
            <person name="Turrini P."/>
            <person name="Artuso I."/>
            <person name="Tescari M."/>
            <person name="Lugli G.A."/>
            <person name="Frangipani E."/>
            <person name="Ventura M."/>
            <person name="Visca P."/>
        </authorList>
    </citation>
    <scope>NUCLEOTIDE SEQUENCE [LARGE SCALE GENOMIC DNA]</scope>
    <source>
        <strain evidence="2 3">DSM 18481</strain>
    </source>
</reference>
<comment type="caution">
    <text evidence="2">The sequence shown here is derived from an EMBL/GenBank/DDBJ whole genome shotgun (WGS) entry which is preliminary data.</text>
</comment>
<dbReference type="RefSeq" id="WP_194929708.1">
    <property type="nucleotide sequence ID" value="NZ_JADLZT010000002.1"/>
</dbReference>
<evidence type="ECO:0008006" key="4">
    <source>
        <dbReference type="Google" id="ProtNLM"/>
    </source>
</evidence>
<evidence type="ECO:0000313" key="2">
    <source>
        <dbReference type="EMBL" id="MBF6023106.1"/>
    </source>
</evidence>
<accession>A0ABS0B3Q2</accession>
<name>A0ABS0B3Q2_9GAMM</name>